<name>R7G7U6_9FIRM</name>
<accession>R7G7U6</accession>
<dbReference type="RefSeq" id="WP_022420752.1">
    <property type="nucleotide sequence ID" value="NZ_FR898595.1"/>
</dbReference>
<organism evidence="1 2">
    <name type="scientific">Amedibacillus dolichus CAG:375</name>
    <dbReference type="NCBI Taxonomy" id="1263076"/>
    <lineage>
        <taxon>Bacteria</taxon>
        <taxon>Bacillati</taxon>
        <taxon>Bacillota</taxon>
        <taxon>Erysipelotrichia</taxon>
        <taxon>Erysipelotrichales</taxon>
        <taxon>Erysipelotrichaceae</taxon>
        <taxon>Amedibacillus</taxon>
    </lineage>
</organism>
<evidence type="ECO:0000313" key="1">
    <source>
        <dbReference type="EMBL" id="CDE23031.1"/>
    </source>
</evidence>
<proteinExistence type="predicted"/>
<dbReference type="AlphaFoldDB" id="R7G7U6"/>
<comment type="caution">
    <text evidence="1">The sequence shown here is derived from an EMBL/GenBank/DDBJ whole genome shotgun (WGS) entry which is preliminary data.</text>
</comment>
<gene>
    <name evidence="1" type="ORF">BN631_01501</name>
</gene>
<dbReference type="EMBL" id="CBIN010000186">
    <property type="protein sequence ID" value="CDE23031.1"/>
    <property type="molecule type" value="Genomic_DNA"/>
</dbReference>
<protein>
    <submittedName>
        <fullName evidence="1">Uncharacterized protein</fullName>
    </submittedName>
</protein>
<dbReference type="Proteomes" id="UP000018093">
    <property type="component" value="Unassembled WGS sequence"/>
</dbReference>
<sequence>MKNTKYISFDDIWNILSDVEYNNGDPSLALVSMCELLMRTGASIFVNNNELVALVDFDYSDYKYSTSVIGGEDEKYRTETMKQQVDRIAEAKRCIEWITGHINFRFHKHDPIYLNVFYERYFLNKNVNDIKKKYAISNKRYYAIIETAEYLAKRAWLLITPPSAFLAFVEGKWDPIKNK</sequence>
<reference evidence="1" key="1">
    <citation type="submission" date="2012-11" db="EMBL/GenBank/DDBJ databases">
        <title>Dependencies among metagenomic species, viruses, plasmids and units of genetic variation.</title>
        <authorList>
            <person name="Nielsen H.B."/>
            <person name="Almeida M."/>
            <person name="Juncker A.S."/>
            <person name="Rasmussen S."/>
            <person name="Li J."/>
            <person name="Sunagawa S."/>
            <person name="Plichta D."/>
            <person name="Gautier L."/>
            <person name="Le Chatelier E."/>
            <person name="Peletier E."/>
            <person name="Bonde I."/>
            <person name="Nielsen T."/>
            <person name="Manichanh C."/>
            <person name="Arumugam M."/>
            <person name="Batto J."/>
            <person name="Santos M.B.Q.D."/>
            <person name="Blom N."/>
            <person name="Borruel N."/>
            <person name="Burgdorf K.S."/>
            <person name="Boumezbeur F."/>
            <person name="Casellas F."/>
            <person name="Dore J."/>
            <person name="Guarner F."/>
            <person name="Hansen T."/>
            <person name="Hildebrand F."/>
            <person name="Kaas R.S."/>
            <person name="Kennedy S."/>
            <person name="Kristiansen K."/>
            <person name="Kultima J.R."/>
            <person name="Leonard P."/>
            <person name="Levenez F."/>
            <person name="Lund O."/>
            <person name="Moumen B."/>
            <person name="Le Paslier D."/>
            <person name="Pons N."/>
            <person name="Pedersen O."/>
            <person name="Prifti E."/>
            <person name="Qin J."/>
            <person name="Raes J."/>
            <person name="Tap J."/>
            <person name="Tims S."/>
            <person name="Ussery D.W."/>
            <person name="Yamada T."/>
            <person name="MetaHit consortium"/>
            <person name="Renault P."/>
            <person name="Sicheritz-Ponten T."/>
            <person name="Bork P."/>
            <person name="Wang J."/>
            <person name="Brunak S."/>
            <person name="Ehrlich S.D."/>
        </authorList>
    </citation>
    <scope>NUCLEOTIDE SEQUENCE [LARGE SCALE GENOMIC DNA]</scope>
</reference>
<evidence type="ECO:0000313" key="2">
    <source>
        <dbReference type="Proteomes" id="UP000018093"/>
    </source>
</evidence>